<dbReference type="AlphaFoldDB" id="A0A150WBV0"/>
<sequence>MENGFNLRERTALIVGPFTTTVQSLMMGLTQMGSDCVLLDFDNAGSQRFCNQINDAREINPKFGRALSIKSPMKTPEDIKDAVGTAAQSFGSVDLFIDAQVYNKPNRFKIGDPLTHLDDEVLHGFKSSVMLTHAVLNFLKNRKRGRILYLLNESYPDPVMAGARGALVPFAQTLAKQVSEFNITVNCLKLGLTEEFILAQHPEAKSIKEAVEKLKEKEPHLKITEPDKITNTITYLVSQYGAAVNGQVISLT</sequence>
<protein>
    <submittedName>
        <fullName evidence="2">3-ketoacyl-ACP reductase</fullName>
    </submittedName>
</protein>
<accession>A0A150WBV0</accession>
<reference evidence="2 3" key="1">
    <citation type="submission" date="2016-03" db="EMBL/GenBank/DDBJ databases">
        <authorList>
            <person name="Ploux O."/>
        </authorList>
    </citation>
    <scope>NUCLEOTIDE SEQUENCE [LARGE SCALE GENOMIC DNA]</scope>
    <source>
        <strain evidence="2 3">BER2</strain>
    </source>
</reference>
<dbReference type="CDD" id="cd05233">
    <property type="entry name" value="SDR_c"/>
    <property type="match status" value="1"/>
</dbReference>
<dbReference type="PANTHER" id="PTHR42879">
    <property type="entry name" value="3-OXOACYL-(ACYL-CARRIER-PROTEIN) REDUCTASE"/>
    <property type="match status" value="1"/>
</dbReference>
<dbReference type="EMBL" id="LUKF01000019">
    <property type="protein sequence ID" value="KYG60504.1"/>
    <property type="molecule type" value="Genomic_DNA"/>
</dbReference>
<comment type="caution">
    <text evidence="2">The sequence shown here is derived from an EMBL/GenBank/DDBJ whole genome shotgun (WGS) entry which is preliminary data.</text>
</comment>
<dbReference type="InterPro" id="IPR036291">
    <property type="entry name" value="NAD(P)-bd_dom_sf"/>
</dbReference>
<dbReference type="Proteomes" id="UP000075391">
    <property type="component" value="Unassembled WGS sequence"/>
</dbReference>
<evidence type="ECO:0000313" key="3">
    <source>
        <dbReference type="Proteomes" id="UP000075391"/>
    </source>
</evidence>
<name>A0A150WBV0_BDEBC</name>
<comment type="similarity">
    <text evidence="1">Belongs to the short-chain dehydrogenases/reductases (SDR) family.</text>
</comment>
<dbReference type="InterPro" id="IPR050259">
    <property type="entry name" value="SDR"/>
</dbReference>
<dbReference type="Pfam" id="PF13561">
    <property type="entry name" value="adh_short_C2"/>
    <property type="match status" value="1"/>
</dbReference>
<dbReference type="RefSeq" id="WP_063244790.1">
    <property type="nucleotide sequence ID" value="NZ_CP168967.1"/>
</dbReference>
<gene>
    <name evidence="2" type="ORF">AZI85_10810</name>
</gene>
<organism evidence="2 3">
    <name type="scientific">Bdellovibrio bacteriovorus</name>
    <dbReference type="NCBI Taxonomy" id="959"/>
    <lineage>
        <taxon>Bacteria</taxon>
        <taxon>Pseudomonadati</taxon>
        <taxon>Bdellovibrionota</taxon>
        <taxon>Bdellovibrionia</taxon>
        <taxon>Bdellovibrionales</taxon>
        <taxon>Pseudobdellovibrionaceae</taxon>
        <taxon>Bdellovibrio</taxon>
    </lineage>
</organism>
<dbReference type="Gene3D" id="3.40.50.720">
    <property type="entry name" value="NAD(P)-binding Rossmann-like Domain"/>
    <property type="match status" value="1"/>
</dbReference>
<evidence type="ECO:0000256" key="1">
    <source>
        <dbReference type="ARBA" id="ARBA00006484"/>
    </source>
</evidence>
<dbReference type="SUPFAM" id="SSF51735">
    <property type="entry name" value="NAD(P)-binding Rossmann-fold domains"/>
    <property type="match status" value="1"/>
</dbReference>
<proteinExistence type="inferred from homology"/>
<dbReference type="OrthoDB" id="5290375at2"/>
<evidence type="ECO:0000313" key="2">
    <source>
        <dbReference type="EMBL" id="KYG60504.1"/>
    </source>
</evidence>
<dbReference type="InterPro" id="IPR002347">
    <property type="entry name" value="SDR_fam"/>
</dbReference>